<comment type="caution">
    <text evidence="2">The sequence shown here is derived from an EMBL/GenBank/DDBJ whole genome shotgun (WGS) entry which is preliminary data.</text>
</comment>
<dbReference type="Gene3D" id="3.10.180.10">
    <property type="entry name" value="2,3-Dihydroxybiphenyl 1,2-Dioxygenase, domain 1"/>
    <property type="match status" value="1"/>
</dbReference>
<dbReference type="InterPro" id="IPR029068">
    <property type="entry name" value="Glyas_Bleomycin-R_OHBP_Dase"/>
</dbReference>
<organism evidence="2 3">
    <name type="scientific">Aequitasia blattaphilus</name>
    <dbReference type="NCBI Taxonomy" id="2949332"/>
    <lineage>
        <taxon>Bacteria</taxon>
        <taxon>Bacillati</taxon>
        <taxon>Bacillota</taxon>
        <taxon>Clostridia</taxon>
        <taxon>Lachnospirales</taxon>
        <taxon>Lachnospiraceae</taxon>
        <taxon>Aequitasia</taxon>
    </lineage>
</organism>
<name>A0ABT1ECG5_9FIRM</name>
<gene>
    <name evidence="2" type="ORF">NK125_14000</name>
</gene>
<dbReference type="CDD" id="cd06587">
    <property type="entry name" value="VOC"/>
    <property type="match status" value="1"/>
</dbReference>
<keyword evidence="3" id="KW-1185">Reference proteome</keyword>
<proteinExistence type="predicted"/>
<feature type="domain" description="Glyoxalase-like" evidence="1">
    <location>
        <begin position="6"/>
        <end position="123"/>
    </location>
</feature>
<dbReference type="Pfam" id="PF18029">
    <property type="entry name" value="Glyoxalase_6"/>
    <property type="match status" value="1"/>
</dbReference>
<evidence type="ECO:0000259" key="1">
    <source>
        <dbReference type="Pfam" id="PF18029"/>
    </source>
</evidence>
<evidence type="ECO:0000313" key="2">
    <source>
        <dbReference type="EMBL" id="MCP1103512.1"/>
    </source>
</evidence>
<accession>A0ABT1ECG5</accession>
<dbReference type="Proteomes" id="UP001523566">
    <property type="component" value="Unassembled WGS sequence"/>
</dbReference>
<protein>
    <recommendedName>
        <fullName evidence="1">Glyoxalase-like domain-containing protein</fullName>
    </recommendedName>
</protein>
<reference evidence="2 3" key="1">
    <citation type="journal article" date="2022" name="Genome Biol. Evol.">
        <title>Host diet, physiology and behaviors set the stage for Lachnospiraceae cladogenesis.</title>
        <authorList>
            <person name="Vera-Ponce De Leon A."/>
            <person name="Schneider M."/>
            <person name="Jahnes B.C."/>
            <person name="Sadowski V."/>
            <person name="Camuy-Velez L.A."/>
            <person name="Duan J."/>
            <person name="Sabree Z.L."/>
        </authorList>
    </citation>
    <scope>NUCLEOTIDE SEQUENCE [LARGE SCALE GENOMIC DNA]</scope>
    <source>
        <strain evidence="2 3">PAL113</strain>
    </source>
</reference>
<dbReference type="RefSeq" id="WP_262067279.1">
    <property type="nucleotide sequence ID" value="NZ_JAMXOD010000029.1"/>
</dbReference>
<evidence type="ECO:0000313" key="3">
    <source>
        <dbReference type="Proteomes" id="UP001523566"/>
    </source>
</evidence>
<sequence>MRLGAIVLDSDNIDALSDFYAKLLGWKMNVQMHDGEKWITVIKDDFSETPLVFQENPDYRKPVWSPTKTEQQQMVHLDFYVKAAEFESKIAYAIECGATMAENQLSSDWKVMLDVSGHPFCIIPIPKEVYEQRYGV</sequence>
<dbReference type="SUPFAM" id="SSF54593">
    <property type="entry name" value="Glyoxalase/Bleomycin resistance protein/Dihydroxybiphenyl dioxygenase"/>
    <property type="match status" value="1"/>
</dbReference>
<dbReference type="PANTHER" id="PTHR35908">
    <property type="entry name" value="HYPOTHETICAL FUSION PROTEIN"/>
    <property type="match status" value="1"/>
</dbReference>
<dbReference type="EMBL" id="JAMZFW010000029">
    <property type="protein sequence ID" value="MCP1103512.1"/>
    <property type="molecule type" value="Genomic_DNA"/>
</dbReference>
<dbReference type="PANTHER" id="PTHR35908:SF1">
    <property type="entry name" value="CONSERVED PROTEIN"/>
    <property type="match status" value="1"/>
</dbReference>
<dbReference type="InterPro" id="IPR041581">
    <property type="entry name" value="Glyoxalase_6"/>
</dbReference>